<evidence type="ECO:0000313" key="4">
    <source>
        <dbReference type="Proteomes" id="UP000238348"/>
    </source>
</evidence>
<dbReference type="RefSeq" id="WP_104982173.1">
    <property type="nucleotide sequence ID" value="NZ_CP012673.1"/>
</dbReference>
<dbReference type="InterPro" id="IPR017853">
    <property type="entry name" value="GH"/>
</dbReference>
<dbReference type="SUPFAM" id="SSF51445">
    <property type="entry name" value="(Trans)glycosidases"/>
    <property type="match status" value="1"/>
</dbReference>
<feature type="compositionally biased region" description="Low complexity" evidence="1">
    <location>
        <begin position="11"/>
        <end position="20"/>
    </location>
</feature>
<dbReference type="AlphaFoldDB" id="A0A2L0EW37"/>
<dbReference type="Proteomes" id="UP000238348">
    <property type="component" value="Chromosome"/>
</dbReference>
<dbReference type="Gene3D" id="2.60.40.1180">
    <property type="entry name" value="Golgi alpha-mannosidase II"/>
    <property type="match status" value="1"/>
</dbReference>
<feature type="region of interest" description="Disordered" evidence="1">
    <location>
        <begin position="1"/>
        <end position="44"/>
    </location>
</feature>
<dbReference type="Gene3D" id="3.20.20.80">
    <property type="entry name" value="Glycosidases"/>
    <property type="match status" value="1"/>
</dbReference>
<dbReference type="OrthoDB" id="9805159at2"/>
<feature type="domain" description="Glycosyl hydrolase family 13 catalytic" evidence="2">
    <location>
        <begin position="278"/>
        <end position="603"/>
    </location>
</feature>
<protein>
    <submittedName>
        <fullName evidence="3">Alpha amylase</fullName>
    </submittedName>
</protein>
<dbReference type="PANTHER" id="PTHR10357">
    <property type="entry name" value="ALPHA-AMYLASE FAMILY MEMBER"/>
    <property type="match status" value="1"/>
</dbReference>
<dbReference type="SMART" id="SM00642">
    <property type="entry name" value="Aamy"/>
    <property type="match status" value="1"/>
</dbReference>
<dbReference type="GO" id="GO:0005975">
    <property type="term" value="P:carbohydrate metabolic process"/>
    <property type="evidence" value="ECO:0007669"/>
    <property type="project" value="InterPro"/>
</dbReference>
<name>A0A2L0EW37_SORCE</name>
<dbReference type="Pfam" id="PF00128">
    <property type="entry name" value="Alpha-amylase"/>
    <property type="match status" value="1"/>
</dbReference>
<dbReference type="SUPFAM" id="SSF51011">
    <property type="entry name" value="Glycosyl hydrolase domain"/>
    <property type="match status" value="1"/>
</dbReference>
<proteinExistence type="predicted"/>
<dbReference type="InterPro" id="IPR006047">
    <property type="entry name" value="GH13_cat_dom"/>
</dbReference>
<evidence type="ECO:0000256" key="1">
    <source>
        <dbReference type="SAM" id="MobiDB-lite"/>
    </source>
</evidence>
<feature type="compositionally biased region" description="Basic residues" evidence="1">
    <location>
        <begin position="1"/>
        <end position="10"/>
    </location>
</feature>
<dbReference type="InterPro" id="IPR013780">
    <property type="entry name" value="Glyco_hydro_b"/>
</dbReference>
<dbReference type="GO" id="GO:0016798">
    <property type="term" value="F:hydrolase activity, acting on glycosyl bonds"/>
    <property type="evidence" value="ECO:0007669"/>
    <property type="project" value="UniProtKB-KW"/>
</dbReference>
<evidence type="ECO:0000259" key="2">
    <source>
        <dbReference type="SMART" id="SM00642"/>
    </source>
</evidence>
<dbReference type="CDD" id="cd11313">
    <property type="entry name" value="AmyAc_arch_bac_AmyA"/>
    <property type="match status" value="1"/>
</dbReference>
<dbReference type="EMBL" id="CP012673">
    <property type="protein sequence ID" value="AUX43504.1"/>
    <property type="molecule type" value="Genomic_DNA"/>
</dbReference>
<organism evidence="3 4">
    <name type="scientific">Sorangium cellulosum</name>
    <name type="common">Polyangium cellulosum</name>
    <dbReference type="NCBI Taxonomy" id="56"/>
    <lineage>
        <taxon>Bacteria</taxon>
        <taxon>Pseudomonadati</taxon>
        <taxon>Myxococcota</taxon>
        <taxon>Polyangia</taxon>
        <taxon>Polyangiales</taxon>
        <taxon>Polyangiaceae</taxon>
        <taxon>Sorangium</taxon>
    </lineage>
</organism>
<sequence>MSRPLPHHSAARALSRAALPCPSPPTASSGAGIDLRSGRAAVRPRRPRPLARRAWVAALLLAASGCESLAPAGPPREAPAAQARLELHADDAEVWAFSARIQGALAGPGSLEDCAVRVGDDVFPAAIEERQFFADVPLLEGDNEISARCRETLSGDLASPPVTYHVRLRDAPRALARSAFAEGKLVLDATGSEPGERSRAEIVGFEWLRLRGALSAPEPLGAGPRLELPAPDAGAPALYELRVRDERGRGDVARVAAPPGDPARANAPTWIDEAVVYGVVPPFFGAPPLDSVRAALPALAELGVNALWLSPLFATPPGDFGYAVTDYFDVRPDYGTAQDLEELVDEAHRLGLRVLLDLVPNHTSAKHPYFQHAEQRKTRSHTFTFYDRDAAGEPTHYFDWEHLPNLNYDSPEVERWMLEVSLHWVRRFGIDGYRVDAAWGIRQRRPELWSTWAAELRRVNPELLLIAEASARDPYYVEHGFDAAYDWTEELGHWAWEGVFDAPRGVAARLGAALAATAASTPRPERALRFINNNDTGARFITRHGPGLTRVAAAALLTLPGIPCIYSFDELGAEFEPYGGLTPVSRPAPGDLARHYEQLIRLRRSTAALRSPGLLTVHAGPDDEVFAYLRYGDDTSRFALVVLNFSGEPVKRTLALPKAFADSARGGLRDGLSGTTARLQADSLALDLEAWDVQVFMPR</sequence>
<evidence type="ECO:0000313" key="3">
    <source>
        <dbReference type="EMBL" id="AUX43504.1"/>
    </source>
</evidence>
<reference evidence="3 4" key="1">
    <citation type="submission" date="2015-09" db="EMBL/GenBank/DDBJ databases">
        <title>Sorangium comparison.</title>
        <authorList>
            <person name="Zaburannyi N."/>
            <person name="Bunk B."/>
            <person name="Overmann J."/>
            <person name="Mueller R."/>
        </authorList>
    </citation>
    <scope>NUCLEOTIDE SEQUENCE [LARGE SCALE GENOMIC DNA]</scope>
    <source>
        <strain evidence="3 4">So ce26</strain>
    </source>
</reference>
<gene>
    <name evidence="3" type="ORF">SOCE26_049530</name>
</gene>
<accession>A0A2L0EW37</accession>